<comment type="similarity">
    <text evidence="1">Belongs to the DNA glycosylase MPG family.</text>
</comment>
<dbReference type="SUPFAM" id="SSF50486">
    <property type="entry name" value="FMT C-terminal domain-like"/>
    <property type="match status" value="1"/>
</dbReference>
<dbReference type="InterPro" id="IPR003180">
    <property type="entry name" value="MPG"/>
</dbReference>
<dbReference type="Pfam" id="PF02245">
    <property type="entry name" value="Pur_DNA_glyco"/>
    <property type="match status" value="1"/>
</dbReference>
<dbReference type="PANTHER" id="PTHR10429">
    <property type="entry name" value="DNA-3-METHYLADENINE GLYCOSYLASE"/>
    <property type="match status" value="1"/>
</dbReference>
<evidence type="ECO:0000313" key="5">
    <source>
        <dbReference type="EMBL" id="GAA5252736.1"/>
    </source>
</evidence>
<dbReference type="EMBL" id="BAABMM010000036">
    <property type="protein sequence ID" value="GAA5252736.1"/>
    <property type="molecule type" value="Genomic_DNA"/>
</dbReference>
<evidence type="ECO:0000313" key="6">
    <source>
        <dbReference type="Proteomes" id="UP001628124"/>
    </source>
</evidence>
<organism evidence="5 6">
    <name type="scientific">Candidatus Rickettsia kedanie</name>
    <dbReference type="NCBI Taxonomy" id="3115352"/>
    <lineage>
        <taxon>Bacteria</taxon>
        <taxon>Pseudomonadati</taxon>
        <taxon>Pseudomonadota</taxon>
        <taxon>Alphaproteobacteria</taxon>
        <taxon>Rickettsiales</taxon>
        <taxon>Rickettsiaceae</taxon>
        <taxon>Rickettsieae</taxon>
        <taxon>Rickettsia</taxon>
        <taxon>spotted fever group</taxon>
    </lineage>
</organism>
<gene>
    <name evidence="5" type="ORF">KNCP2_10240</name>
</gene>
<dbReference type="PANTHER" id="PTHR10429:SF0">
    <property type="entry name" value="DNA-3-METHYLADENINE GLYCOSYLASE"/>
    <property type="match status" value="1"/>
</dbReference>
<sequence>MFGPAGFNYVYLIYGMYYSLNFVTETEGFPAATLIRGVHVISIYIPQILQKLEVK</sequence>
<protein>
    <submittedName>
        <fullName evidence="5">Uncharacterized protein</fullName>
    </submittedName>
</protein>
<proteinExistence type="inferred from homology"/>
<evidence type="ECO:0000256" key="2">
    <source>
        <dbReference type="ARBA" id="ARBA00022763"/>
    </source>
</evidence>
<keyword evidence="4" id="KW-0234">DNA repair</keyword>
<name>A0ABP9TU12_9RICK</name>
<reference evidence="5 6" key="1">
    <citation type="journal article" date="2024" name="Microbiol. Immunol.">
        <title>Discovery of a novel spotted fever group Rickettsia, 'Candidatus Rickettsia kedanie,' in unfed larval chigger mites, Leptotrombidium scutellare.</title>
        <authorList>
            <person name="Ogawa M."/>
            <person name="Matsutani M."/>
            <person name="Katayama T."/>
            <person name="Takada N."/>
            <person name="Noda S."/>
            <person name="Takahashi M."/>
            <person name="Kageyama D."/>
            <person name="Hanaoka N."/>
            <person name="Ebihara H."/>
        </authorList>
    </citation>
    <scope>NUCLEOTIDE SEQUENCE [LARGE SCALE GENOMIC DNA]</scope>
    <source>
        <strain evidence="5 6">KNCP2-13</strain>
    </source>
</reference>
<keyword evidence="3" id="KW-0378">Hydrolase</keyword>
<keyword evidence="6" id="KW-1185">Reference proteome</keyword>
<dbReference type="InterPro" id="IPR036995">
    <property type="entry name" value="MPG_sf"/>
</dbReference>
<dbReference type="Proteomes" id="UP001628124">
    <property type="component" value="Unassembled WGS sequence"/>
</dbReference>
<keyword evidence="2" id="KW-0227">DNA damage</keyword>
<dbReference type="Gene3D" id="3.10.300.10">
    <property type="entry name" value="Methylpurine-DNA glycosylase (MPG)"/>
    <property type="match status" value="1"/>
</dbReference>
<comment type="caution">
    <text evidence="5">The sequence shown here is derived from an EMBL/GenBank/DDBJ whole genome shotgun (WGS) entry which is preliminary data.</text>
</comment>
<accession>A0ABP9TU12</accession>
<evidence type="ECO:0000256" key="4">
    <source>
        <dbReference type="ARBA" id="ARBA00023204"/>
    </source>
</evidence>
<dbReference type="InterPro" id="IPR011034">
    <property type="entry name" value="Formyl_transferase-like_C_sf"/>
</dbReference>
<evidence type="ECO:0000256" key="1">
    <source>
        <dbReference type="ARBA" id="ARBA00009232"/>
    </source>
</evidence>
<evidence type="ECO:0000256" key="3">
    <source>
        <dbReference type="ARBA" id="ARBA00022801"/>
    </source>
</evidence>